<dbReference type="EMBL" id="ML121549">
    <property type="protein sequence ID" value="RPB22866.1"/>
    <property type="molecule type" value="Genomic_DNA"/>
</dbReference>
<dbReference type="InterPro" id="IPR017147">
    <property type="entry name" value="Tricalbin"/>
</dbReference>
<dbReference type="InterPro" id="IPR037762">
    <property type="entry name" value="C2C_Tricalbin"/>
</dbReference>
<feature type="region of interest" description="Disordered" evidence="11">
    <location>
        <begin position="1462"/>
        <end position="1486"/>
    </location>
</feature>
<evidence type="ECO:0000256" key="2">
    <source>
        <dbReference type="ARBA" id="ARBA00022448"/>
    </source>
</evidence>
<sequence>MEVGNGDPPTVAEKKEQERKSLEQIKHQAYDFDPNAPPEQKAARMKKAIPPGLVLNAVKLNEPSKASGVITDIDGPAFNGHGVTNGQKNGKLELLTPTTKVAEPKSAVSPKSPMSPSIINGFPKAGEDDWSRTSGPPRIGNLIEELVQTAGDTTEHQTWVAANLDDKFYGEWWHNAGVIIFACLTTWFITKIGGGFAWVILVMATCGTYYRTSIRRVRRNVRDDLTREFAKQRLDSDVESLEWINTFLAKFWPIYIPVLEASIMNTVDGILAANCPGFLDSIRLPTFHLGSKPFRLDHVKTYPKTEDDIVEMDWKFSFTPKDVSDMTSKQIKDKVNPKIVLEVRIGQGIVSKGIPIIVEDMQFSGLMKFKIKLQVPFPHIEKVDVCFLEKPSFDFVLKPLGGDTFGFDIGFLPGLSGFIQEQVHANLGPMFYAPHVFTVEVAKMMGGAPIDQAIGVVQLTIHHAQGLRNSDKFSSATDPYVVCSIDGGKELARTKTIYENDNPRWNETKHIILTTFNGNLDLDVFDSNDFRKDAPIGKATFDMKQFEEDPEHENVTLPIMVGLKQKGQITCDFRFFPVLEETKLEDGTIQPPPDIPTGILRYTVSQAKDLDSSKSMIGQLSPYAIMLVNNKEIHTTAIKKRKNSPIWEEFEEVLITNKSRCTLGLKIKDDRGLAADPELGMWNMKLDLLMNDLAKGNEWFNLANAKSGKVKLRAQWKPVAIKGSVGSGGYITPIGVMRVHFKNAKDLRNLEAVGKSDPYGRVLLNGIEKAKTVVFNNELNPKWDEVLYVPVHNTREMLTLEVMDAEKMGSDRSLGAFDLAVADYIKEDEETGQLLEHSQKNDQSRGLVLNHKGTAKGTLNFTIAFYPCLNVADPDEENEKKAQEPGDAENEKSPESEALESEGMKRQDSMASAVTAITADEELEKSKEIPKLRLTPEELLKYNSGLLIFKFIEGQIAKTDTHLDILIDDMMYPAYSTAKIKSQNQKFEEIGDCVVRELDFSKVTIRLRESRKDKEHDEDDIVAKLTGDTLSTLRQCLNNPTVLILKHNNGDLSKVKISLKYIPIQMTLDPSEGINNMGDLRVDILDAVNLKAMDRNGKSDPFCVFELNDEKIFKSKVLKKTLHPAWNEFFETKIPSRTAADFIVKIYDWDLAGDADFMGQARLDLTSLEPYNPVFKTYKLFSKKWEAGDFGEIRLRFLFKAAYVIRTRQGSSTFSGTFAVPGKIVTGVAGAPLKVGGTVVGGIGKGASAVKRGLFGGKSKTNDIVEEEQMMEQTVAQGGGVRATGDGELQTVDPHNQPTAALNNLAESSMEQDVNSRSSLAPNDTRHHRRSKSGASIKSISPSRPDTSGSGADLGVASIRLVSASGFPTKDLNMRGRIRILGSKTKEILKSKSHKTSTGEVTWNEKCTISCTADQQFQIYVEDDHLFKDQHLGEAVFFVDDTGSGRDTIVPVSGGQVVLKTSFTPNGTSETGTGGSPKRRGFLGKK</sequence>
<dbReference type="InterPro" id="IPR037756">
    <property type="entry name" value="C2D_Tricalbin"/>
</dbReference>
<name>A0A3N4LJB7_9PEZI</name>
<evidence type="ECO:0000256" key="4">
    <source>
        <dbReference type="ARBA" id="ARBA00022692"/>
    </source>
</evidence>
<dbReference type="OrthoDB" id="1029639at2759"/>
<evidence type="ECO:0000313" key="15">
    <source>
        <dbReference type="Proteomes" id="UP000267821"/>
    </source>
</evidence>
<dbReference type="Pfam" id="PF00168">
    <property type="entry name" value="C2"/>
    <property type="match status" value="5"/>
</dbReference>
<dbReference type="InterPro" id="IPR037761">
    <property type="entry name" value="C2A_Tricalbin"/>
</dbReference>
<evidence type="ECO:0000256" key="5">
    <source>
        <dbReference type="ARBA" id="ARBA00022737"/>
    </source>
</evidence>
<keyword evidence="8" id="KW-0445">Lipid transport</keyword>
<dbReference type="Pfam" id="PF25669">
    <property type="entry name" value="SMP_MUG190-like"/>
    <property type="match status" value="1"/>
</dbReference>
<feature type="compositionally biased region" description="Basic residues" evidence="11">
    <location>
        <begin position="1477"/>
        <end position="1486"/>
    </location>
</feature>
<comment type="subcellular location">
    <subcellularLocation>
        <location evidence="1">Endoplasmic reticulum membrane</location>
    </subcellularLocation>
</comment>
<evidence type="ECO:0000256" key="11">
    <source>
        <dbReference type="SAM" id="MobiDB-lite"/>
    </source>
</evidence>
<proteinExistence type="predicted"/>
<keyword evidence="15" id="KW-1185">Reference proteome</keyword>
<feature type="compositionally biased region" description="Basic and acidic residues" evidence="11">
    <location>
        <begin position="12"/>
        <end position="22"/>
    </location>
</feature>
<dbReference type="FunCoup" id="A0A3N4LJB7">
    <property type="interactions" value="88"/>
</dbReference>
<dbReference type="InterPro" id="IPR031468">
    <property type="entry name" value="SMP_LBD"/>
</dbReference>
<dbReference type="Pfam" id="PF24920">
    <property type="entry name" value="C2_TCB1"/>
    <property type="match status" value="1"/>
</dbReference>
<feature type="domain" description="C2" evidence="12">
    <location>
        <begin position="717"/>
        <end position="835"/>
    </location>
</feature>
<evidence type="ECO:0000256" key="1">
    <source>
        <dbReference type="ARBA" id="ARBA00004586"/>
    </source>
</evidence>
<keyword evidence="3" id="KW-0597">Phosphoprotein</keyword>
<keyword evidence="7" id="KW-1133">Transmembrane helix</keyword>
<feature type="compositionally biased region" description="Basic and acidic residues" evidence="11">
    <location>
        <begin position="878"/>
        <end position="895"/>
    </location>
</feature>
<dbReference type="SMART" id="SM00239">
    <property type="entry name" value="C2"/>
    <property type="match status" value="5"/>
</dbReference>
<dbReference type="InterPro" id="IPR056910">
    <property type="entry name" value="TCB1-3_C2"/>
</dbReference>
<dbReference type="InterPro" id="IPR035892">
    <property type="entry name" value="C2_domain_sf"/>
</dbReference>
<dbReference type="InterPro" id="IPR000008">
    <property type="entry name" value="C2_dom"/>
</dbReference>
<dbReference type="CDD" id="cd04045">
    <property type="entry name" value="C2C_Tricalbin-like"/>
    <property type="match status" value="1"/>
</dbReference>
<dbReference type="PROSITE" id="PS51847">
    <property type="entry name" value="SMP"/>
    <property type="match status" value="1"/>
</dbReference>
<keyword evidence="2" id="KW-0813">Transport</keyword>
<dbReference type="PROSITE" id="PS50004">
    <property type="entry name" value="C2"/>
    <property type="match status" value="4"/>
</dbReference>
<dbReference type="GO" id="GO:0071944">
    <property type="term" value="C:cell periphery"/>
    <property type="evidence" value="ECO:0007669"/>
    <property type="project" value="UniProtKB-ARBA"/>
</dbReference>
<organism evidence="14 15">
    <name type="scientific">Terfezia boudieri ATCC MYA-4762</name>
    <dbReference type="NCBI Taxonomy" id="1051890"/>
    <lineage>
        <taxon>Eukaryota</taxon>
        <taxon>Fungi</taxon>
        <taxon>Dikarya</taxon>
        <taxon>Ascomycota</taxon>
        <taxon>Pezizomycotina</taxon>
        <taxon>Pezizomycetes</taxon>
        <taxon>Pezizales</taxon>
        <taxon>Pezizaceae</taxon>
        <taxon>Terfezia</taxon>
    </lineage>
</organism>
<dbReference type="GO" id="GO:0008289">
    <property type="term" value="F:lipid binding"/>
    <property type="evidence" value="ECO:0007669"/>
    <property type="project" value="UniProtKB-KW"/>
</dbReference>
<keyword evidence="6" id="KW-0256">Endoplasmic reticulum</keyword>
<feature type="domain" description="SMP-LTD" evidence="13">
    <location>
        <begin position="237"/>
        <end position="442"/>
    </location>
</feature>
<dbReference type="InParanoid" id="A0A3N4LJB7"/>
<protein>
    <submittedName>
        <fullName evidence="14">Tricalbin</fullName>
    </submittedName>
</protein>
<evidence type="ECO:0000256" key="6">
    <source>
        <dbReference type="ARBA" id="ARBA00022824"/>
    </source>
</evidence>
<evidence type="ECO:0000259" key="13">
    <source>
        <dbReference type="PROSITE" id="PS51847"/>
    </source>
</evidence>
<feature type="domain" description="C2" evidence="12">
    <location>
        <begin position="1060"/>
        <end position="1178"/>
    </location>
</feature>
<evidence type="ECO:0000256" key="10">
    <source>
        <dbReference type="ARBA" id="ARBA00023136"/>
    </source>
</evidence>
<accession>A0A3N4LJB7</accession>
<dbReference type="Gene3D" id="2.60.40.150">
    <property type="entry name" value="C2 domain"/>
    <property type="match status" value="4"/>
</dbReference>
<dbReference type="CDD" id="cd21678">
    <property type="entry name" value="SMP_TCB"/>
    <property type="match status" value="1"/>
</dbReference>
<dbReference type="GO" id="GO:0061817">
    <property type="term" value="P:endoplasmic reticulum-plasma membrane tethering"/>
    <property type="evidence" value="ECO:0007669"/>
    <property type="project" value="InterPro"/>
</dbReference>
<gene>
    <name evidence="14" type="ORF">L211DRAFT_826389</name>
</gene>
<dbReference type="PIRSF" id="PIRSF037232">
    <property type="entry name" value="Tricalbin"/>
    <property type="match status" value="1"/>
</dbReference>
<dbReference type="GO" id="GO:0006869">
    <property type="term" value="P:lipid transport"/>
    <property type="evidence" value="ECO:0007669"/>
    <property type="project" value="UniProtKB-KW"/>
</dbReference>
<dbReference type="STRING" id="1051890.A0A3N4LJB7"/>
<dbReference type="SUPFAM" id="SSF49562">
    <property type="entry name" value="C2 domain (Calcium/lipid-binding domain, CaLB)"/>
    <property type="match status" value="5"/>
</dbReference>
<dbReference type="PANTHER" id="PTHR46980">
    <property type="entry name" value="TRICALBIN-1-RELATED"/>
    <property type="match status" value="1"/>
</dbReference>
<dbReference type="InterPro" id="IPR037765">
    <property type="entry name" value="C2B_Tricalbin"/>
</dbReference>
<dbReference type="Proteomes" id="UP000267821">
    <property type="component" value="Unassembled WGS sequence"/>
</dbReference>
<dbReference type="CDD" id="cd04040">
    <property type="entry name" value="C2D_Tricalbin-like"/>
    <property type="match status" value="1"/>
</dbReference>
<keyword evidence="5" id="KW-0677">Repeat</keyword>
<evidence type="ECO:0000256" key="3">
    <source>
        <dbReference type="ARBA" id="ARBA00022553"/>
    </source>
</evidence>
<feature type="compositionally biased region" description="Polar residues" evidence="11">
    <location>
        <begin position="1333"/>
        <end position="1350"/>
    </location>
</feature>
<feature type="region of interest" description="Disordered" evidence="11">
    <location>
        <begin position="1273"/>
        <end position="1351"/>
    </location>
</feature>
<feature type="compositionally biased region" description="Polar residues" evidence="11">
    <location>
        <begin position="1462"/>
        <end position="1471"/>
    </location>
</feature>
<keyword evidence="4" id="KW-0812">Transmembrane</keyword>
<reference evidence="14 15" key="1">
    <citation type="journal article" date="2018" name="Nat. Ecol. Evol.">
        <title>Pezizomycetes genomes reveal the molecular basis of ectomycorrhizal truffle lifestyle.</title>
        <authorList>
            <person name="Murat C."/>
            <person name="Payen T."/>
            <person name="Noel B."/>
            <person name="Kuo A."/>
            <person name="Morin E."/>
            <person name="Chen J."/>
            <person name="Kohler A."/>
            <person name="Krizsan K."/>
            <person name="Balestrini R."/>
            <person name="Da Silva C."/>
            <person name="Montanini B."/>
            <person name="Hainaut M."/>
            <person name="Levati E."/>
            <person name="Barry K.W."/>
            <person name="Belfiori B."/>
            <person name="Cichocki N."/>
            <person name="Clum A."/>
            <person name="Dockter R.B."/>
            <person name="Fauchery L."/>
            <person name="Guy J."/>
            <person name="Iotti M."/>
            <person name="Le Tacon F."/>
            <person name="Lindquist E.A."/>
            <person name="Lipzen A."/>
            <person name="Malagnac F."/>
            <person name="Mello A."/>
            <person name="Molinier V."/>
            <person name="Miyauchi S."/>
            <person name="Poulain J."/>
            <person name="Riccioni C."/>
            <person name="Rubini A."/>
            <person name="Sitrit Y."/>
            <person name="Splivallo R."/>
            <person name="Traeger S."/>
            <person name="Wang M."/>
            <person name="Zifcakova L."/>
            <person name="Wipf D."/>
            <person name="Zambonelli A."/>
            <person name="Paolocci F."/>
            <person name="Nowrousian M."/>
            <person name="Ottonello S."/>
            <person name="Baldrian P."/>
            <person name="Spatafora J.W."/>
            <person name="Henrissat B."/>
            <person name="Nagy L.G."/>
            <person name="Aury J.M."/>
            <person name="Wincker P."/>
            <person name="Grigoriev I.V."/>
            <person name="Bonfante P."/>
            <person name="Martin F.M."/>
        </authorList>
    </citation>
    <scope>NUCLEOTIDE SEQUENCE [LARGE SCALE GENOMIC DNA]</scope>
    <source>
        <strain evidence="14 15">ATCC MYA-4762</strain>
    </source>
</reference>
<evidence type="ECO:0000313" key="14">
    <source>
        <dbReference type="EMBL" id="RPB22866.1"/>
    </source>
</evidence>
<feature type="compositionally biased region" description="Polar residues" evidence="11">
    <location>
        <begin position="1293"/>
        <end position="1322"/>
    </location>
</feature>
<dbReference type="PANTHER" id="PTHR46980:SF2">
    <property type="entry name" value="TRICALBIN-1-RELATED"/>
    <property type="match status" value="1"/>
</dbReference>
<evidence type="ECO:0000256" key="9">
    <source>
        <dbReference type="ARBA" id="ARBA00023121"/>
    </source>
</evidence>
<keyword evidence="10" id="KW-0472">Membrane</keyword>
<evidence type="ECO:0000256" key="7">
    <source>
        <dbReference type="ARBA" id="ARBA00022989"/>
    </source>
</evidence>
<keyword evidence="9" id="KW-0446">Lipid-binding</keyword>
<feature type="region of interest" description="Disordered" evidence="11">
    <location>
        <begin position="1"/>
        <end position="22"/>
    </location>
</feature>
<dbReference type="CDD" id="cd04052">
    <property type="entry name" value="C2B_Tricalbin-like"/>
    <property type="match status" value="1"/>
</dbReference>
<dbReference type="CDD" id="cd04044">
    <property type="entry name" value="C2A_Tricalbin-like"/>
    <property type="match status" value="1"/>
</dbReference>
<dbReference type="InterPro" id="IPR052455">
    <property type="entry name" value="Tricalbin_domain"/>
</dbReference>
<evidence type="ECO:0000256" key="8">
    <source>
        <dbReference type="ARBA" id="ARBA00023055"/>
    </source>
</evidence>
<feature type="domain" description="C2" evidence="12">
    <location>
        <begin position="435"/>
        <end position="556"/>
    </location>
</feature>
<feature type="region of interest" description="Disordered" evidence="11">
    <location>
        <begin position="875"/>
        <end position="911"/>
    </location>
</feature>
<evidence type="ECO:0000259" key="12">
    <source>
        <dbReference type="PROSITE" id="PS50004"/>
    </source>
</evidence>
<feature type="domain" description="C2" evidence="12">
    <location>
        <begin position="585"/>
        <end position="700"/>
    </location>
</feature>
<dbReference type="GO" id="GO:0005789">
    <property type="term" value="C:endoplasmic reticulum membrane"/>
    <property type="evidence" value="ECO:0007669"/>
    <property type="project" value="UniProtKB-SubCell"/>
</dbReference>